<dbReference type="Gene3D" id="1.10.8.60">
    <property type="match status" value="1"/>
</dbReference>
<reference evidence="4" key="3">
    <citation type="submission" date="2015-02" db="UniProtKB">
        <authorList>
            <consortium name="EnsemblProtists"/>
        </authorList>
    </citation>
    <scope>IDENTIFICATION</scope>
    <source>
        <strain evidence="4">DAOM BR144</strain>
    </source>
</reference>
<dbReference type="PROSITE" id="PS00674">
    <property type="entry name" value="AAA"/>
    <property type="match status" value="1"/>
</dbReference>
<organism evidence="4 5">
    <name type="scientific">Globisporangium ultimum (strain ATCC 200006 / CBS 805.95 / DAOM BR144)</name>
    <name type="common">Pythium ultimum</name>
    <dbReference type="NCBI Taxonomy" id="431595"/>
    <lineage>
        <taxon>Eukaryota</taxon>
        <taxon>Sar</taxon>
        <taxon>Stramenopiles</taxon>
        <taxon>Oomycota</taxon>
        <taxon>Peronosporomycetes</taxon>
        <taxon>Pythiales</taxon>
        <taxon>Pythiaceae</taxon>
        <taxon>Globisporangium</taxon>
    </lineage>
</organism>
<evidence type="ECO:0008006" key="6">
    <source>
        <dbReference type="Google" id="ProtNLM"/>
    </source>
</evidence>
<keyword evidence="1" id="KW-0067">ATP-binding</keyword>
<evidence type="ECO:0000259" key="3">
    <source>
        <dbReference type="Pfam" id="PF17862"/>
    </source>
</evidence>
<dbReference type="Pfam" id="PF17862">
    <property type="entry name" value="AAA_lid_3"/>
    <property type="match status" value="1"/>
</dbReference>
<evidence type="ECO:0000259" key="2">
    <source>
        <dbReference type="Pfam" id="PF00004"/>
    </source>
</evidence>
<dbReference type="STRING" id="431595.K3XBC1"/>
<dbReference type="VEuPathDB" id="FungiDB:PYU1_G014489"/>
<evidence type="ECO:0000256" key="1">
    <source>
        <dbReference type="RuleBase" id="RU003651"/>
    </source>
</evidence>
<protein>
    <recommendedName>
        <fullName evidence="6">AAA+ ATPase domain-containing protein</fullName>
    </recommendedName>
</protein>
<name>K3XBC1_GLOUD</name>
<dbReference type="GO" id="GO:0005524">
    <property type="term" value="F:ATP binding"/>
    <property type="evidence" value="ECO:0007669"/>
    <property type="project" value="UniProtKB-KW"/>
</dbReference>
<accession>K3XBC1</accession>
<evidence type="ECO:0000313" key="4">
    <source>
        <dbReference type="EnsemblProtists" id="PYU1_T014520"/>
    </source>
</evidence>
<dbReference type="PANTHER" id="PTHR23077">
    <property type="entry name" value="AAA-FAMILY ATPASE"/>
    <property type="match status" value="1"/>
</dbReference>
<dbReference type="PANTHER" id="PTHR23077:SF117">
    <property type="entry name" value="AAA+ ATPASE DOMAIN-CONTAINING PROTEIN"/>
    <property type="match status" value="1"/>
</dbReference>
<dbReference type="InterPro" id="IPR027417">
    <property type="entry name" value="P-loop_NTPase"/>
</dbReference>
<dbReference type="SUPFAM" id="SSF52540">
    <property type="entry name" value="P-loop containing nucleoside triphosphate hydrolases"/>
    <property type="match status" value="1"/>
</dbReference>
<dbReference type="InterPro" id="IPR041569">
    <property type="entry name" value="AAA_lid_3"/>
</dbReference>
<feature type="domain" description="AAA ATPase AAA+ lid" evidence="3">
    <location>
        <begin position="156"/>
        <end position="189"/>
    </location>
</feature>
<dbReference type="InterPro" id="IPR050168">
    <property type="entry name" value="AAA_ATPase_domain"/>
</dbReference>
<dbReference type="EMBL" id="GL376575">
    <property type="status" value="NOT_ANNOTATED_CDS"/>
    <property type="molecule type" value="Genomic_DNA"/>
</dbReference>
<dbReference type="OMA" id="ANACVGF"/>
<keyword evidence="1" id="KW-0547">Nucleotide-binding</keyword>
<dbReference type="InterPro" id="IPR003960">
    <property type="entry name" value="ATPase_AAA_CS"/>
</dbReference>
<dbReference type="InParanoid" id="K3XBC1"/>
<dbReference type="AlphaFoldDB" id="K3XBC1"/>
<comment type="similarity">
    <text evidence="1">Belongs to the AAA ATPase family.</text>
</comment>
<reference evidence="5" key="2">
    <citation type="submission" date="2010-04" db="EMBL/GenBank/DDBJ databases">
        <authorList>
            <person name="Buell R."/>
            <person name="Hamilton J."/>
            <person name="Hostetler J."/>
        </authorList>
    </citation>
    <scope>NUCLEOTIDE SEQUENCE [LARGE SCALE GENOMIC DNA]</scope>
    <source>
        <strain evidence="5">DAOM:BR144</strain>
    </source>
</reference>
<sequence>MSKYFGDSEKAVRQLFARARAASPCILFFDEFDAIAHKRSFSNGDGDGGGDSGGDSVYARILSTFLNEMDGVGATTNSKSASSSSGEILVIAATNRIDALDAALIRPGRIDKMIEIGFPTETDKEAILTHYTRKMPLDADVVISILATRPTGNRPFTGADLGAVCKDAAFRALREDLDANVISMRHFEDAWCNRIQNPLEIS</sequence>
<dbReference type="HOGENOM" id="CLU_000688_21_3_1"/>
<dbReference type="Pfam" id="PF00004">
    <property type="entry name" value="AAA"/>
    <property type="match status" value="1"/>
</dbReference>
<dbReference type="Proteomes" id="UP000019132">
    <property type="component" value="Unassembled WGS sequence"/>
</dbReference>
<dbReference type="EnsemblProtists" id="PYU1_T014520">
    <property type="protein sequence ID" value="PYU1_T014520"/>
    <property type="gene ID" value="PYU1_G014489"/>
</dbReference>
<proteinExistence type="inferred from homology"/>
<reference evidence="5" key="1">
    <citation type="journal article" date="2010" name="Genome Biol.">
        <title>Genome sequence of the necrotrophic plant pathogen Pythium ultimum reveals original pathogenicity mechanisms and effector repertoire.</title>
        <authorList>
            <person name="Levesque C.A."/>
            <person name="Brouwer H."/>
            <person name="Cano L."/>
            <person name="Hamilton J.P."/>
            <person name="Holt C."/>
            <person name="Huitema E."/>
            <person name="Raffaele S."/>
            <person name="Robideau G.P."/>
            <person name="Thines M."/>
            <person name="Win J."/>
            <person name="Zerillo M.M."/>
            <person name="Beakes G.W."/>
            <person name="Boore J.L."/>
            <person name="Busam D."/>
            <person name="Dumas B."/>
            <person name="Ferriera S."/>
            <person name="Fuerstenberg S.I."/>
            <person name="Gachon C.M."/>
            <person name="Gaulin E."/>
            <person name="Govers F."/>
            <person name="Grenville-Briggs L."/>
            <person name="Horner N."/>
            <person name="Hostetler J."/>
            <person name="Jiang R.H."/>
            <person name="Johnson J."/>
            <person name="Krajaejun T."/>
            <person name="Lin H."/>
            <person name="Meijer H.J."/>
            <person name="Moore B."/>
            <person name="Morris P."/>
            <person name="Phuntmart V."/>
            <person name="Puiu D."/>
            <person name="Shetty J."/>
            <person name="Stajich J.E."/>
            <person name="Tripathy S."/>
            <person name="Wawra S."/>
            <person name="van West P."/>
            <person name="Whitty B.R."/>
            <person name="Coutinho P.M."/>
            <person name="Henrissat B."/>
            <person name="Martin F."/>
            <person name="Thomas P.D."/>
            <person name="Tyler B.M."/>
            <person name="De Vries R.P."/>
            <person name="Kamoun S."/>
            <person name="Yandell M."/>
            <person name="Tisserat N."/>
            <person name="Buell C.R."/>
        </authorList>
    </citation>
    <scope>NUCLEOTIDE SEQUENCE</scope>
    <source>
        <strain evidence="5">DAOM:BR144</strain>
    </source>
</reference>
<keyword evidence="5" id="KW-1185">Reference proteome</keyword>
<evidence type="ECO:0000313" key="5">
    <source>
        <dbReference type="Proteomes" id="UP000019132"/>
    </source>
</evidence>
<dbReference type="GO" id="GO:0016887">
    <property type="term" value="F:ATP hydrolysis activity"/>
    <property type="evidence" value="ECO:0007669"/>
    <property type="project" value="InterPro"/>
</dbReference>
<dbReference type="eggNOG" id="KOG0733">
    <property type="taxonomic scope" value="Eukaryota"/>
</dbReference>
<feature type="domain" description="ATPase AAA-type core" evidence="2">
    <location>
        <begin position="2"/>
        <end position="117"/>
    </location>
</feature>
<dbReference type="Gene3D" id="3.40.50.300">
    <property type="entry name" value="P-loop containing nucleotide triphosphate hydrolases"/>
    <property type="match status" value="1"/>
</dbReference>
<dbReference type="InterPro" id="IPR003959">
    <property type="entry name" value="ATPase_AAA_core"/>
</dbReference>